<name>A0ABN0XSE4_9LACT</name>
<accession>A0ABN0XSE4</accession>
<organism evidence="1 2">
    <name type="scientific">Alkalibacterium iburiense</name>
    <dbReference type="NCBI Taxonomy" id="290589"/>
    <lineage>
        <taxon>Bacteria</taxon>
        <taxon>Bacillati</taxon>
        <taxon>Bacillota</taxon>
        <taxon>Bacilli</taxon>
        <taxon>Lactobacillales</taxon>
        <taxon>Carnobacteriaceae</taxon>
        <taxon>Alkalibacterium</taxon>
    </lineage>
</organism>
<gene>
    <name evidence="1" type="ORF">GCM10008932_23690</name>
</gene>
<evidence type="ECO:0000313" key="2">
    <source>
        <dbReference type="Proteomes" id="UP001501166"/>
    </source>
</evidence>
<dbReference type="EMBL" id="BAAACW010000164">
    <property type="protein sequence ID" value="GAA0371647.1"/>
    <property type="molecule type" value="Genomic_DNA"/>
</dbReference>
<evidence type="ECO:0000313" key="1">
    <source>
        <dbReference type="EMBL" id="GAA0371647.1"/>
    </source>
</evidence>
<dbReference type="RefSeq" id="WP_343756896.1">
    <property type="nucleotide sequence ID" value="NZ_BAAACW010000164.1"/>
</dbReference>
<proteinExistence type="predicted"/>
<protein>
    <submittedName>
        <fullName evidence="1">Uncharacterized protein</fullName>
    </submittedName>
</protein>
<reference evidence="1 2" key="1">
    <citation type="journal article" date="2019" name="Int. J. Syst. Evol. Microbiol.">
        <title>The Global Catalogue of Microorganisms (GCM) 10K type strain sequencing project: providing services to taxonomists for standard genome sequencing and annotation.</title>
        <authorList>
            <consortium name="The Broad Institute Genomics Platform"/>
            <consortium name="The Broad Institute Genome Sequencing Center for Infectious Disease"/>
            <person name="Wu L."/>
            <person name="Ma J."/>
        </authorList>
    </citation>
    <scope>NUCLEOTIDE SEQUENCE [LARGE SCALE GENOMIC DNA]</scope>
    <source>
        <strain evidence="1 2">JCM 12662</strain>
    </source>
</reference>
<sequence>MNKQSKLFGFLTFILLSFLGFGFYQTYAGDGRTDVAIITDEGDISHFDHVEFIGNVYSTSTYRNLNTFIHSSGHMRSLSDLSFLKQMDFEYNATANRVVENHRSFMRGKSRNSALLTETDEHLIYTGMAHDVDWTQYDANNLTVAVLDKESEEEKEFEVDLNNQTGETHSVNVVTSYVNYPELTIITSEHISGDYMDNYFVYTFNIEEPVETLEPILNLTAELDASESILNISSSASDTGRYIPIYMRDQPDLEYYDGGYTETEIPSGEHYVYDIQTNEVIDIPAFEDSQTIVLAEEDTVYVGKNLGDTIEIHEMHIETQELDRIGSLEMATPRIGRGDLYHHDPNSTNLHIIDGKLYAYENDYSNEVSRPLFQVIDLETQETLFTGFIDVKDSQDVRNYELLLNNYSIMNYQNE</sequence>
<keyword evidence="2" id="KW-1185">Reference proteome</keyword>
<dbReference type="Proteomes" id="UP001501166">
    <property type="component" value="Unassembled WGS sequence"/>
</dbReference>
<comment type="caution">
    <text evidence="1">The sequence shown here is derived from an EMBL/GenBank/DDBJ whole genome shotgun (WGS) entry which is preliminary data.</text>
</comment>